<feature type="compositionally biased region" description="Pro residues" evidence="1">
    <location>
        <begin position="1"/>
        <end position="19"/>
    </location>
</feature>
<evidence type="ECO:0000313" key="4">
    <source>
        <dbReference type="Proteomes" id="UP001164392"/>
    </source>
</evidence>
<feature type="transmembrane region" description="Helical" evidence="2">
    <location>
        <begin position="151"/>
        <end position="172"/>
    </location>
</feature>
<feature type="transmembrane region" description="Helical" evidence="2">
    <location>
        <begin position="85"/>
        <end position="114"/>
    </location>
</feature>
<reference evidence="3" key="1">
    <citation type="submission" date="2022-06" db="EMBL/GenBank/DDBJ databases">
        <title>Dynamics of rice microbiomes reveals core vertical transmitted seed endophytes.</title>
        <authorList>
            <person name="Liao K."/>
            <person name="Zhang X."/>
        </authorList>
    </citation>
    <scope>NUCLEOTIDE SEQUENCE</scope>
    <source>
        <strain evidence="3">JR3-14</strain>
    </source>
</reference>
<dbReference type="RefSeq" id="WP_226978676.1">
    <property type="nucleotide sequence ID" value="NZ_CP099534.1"/>
</dbReference>
<name>A0AA46STZ9_9XANT</name>
<protein>
    <recommendedName>
        <fullName evidence="5">Transmembrane protein</fullName>
    </recommendedName>
</protein>
<keyword evidence="2" id="KW-1133">Transmembrane helix</keyword>
<dbReference type="EMBL" id="CP099534">
    <property type="protein sequence ID" value="UYK88491.1"/>
    <property type="molecule type" value="Genomic_DNA"/>
</dbReference>
<proteinExistence type="predicted"/>
<keyword evidence="2" id="KW-0472">Membrane</keyword>
<evidence type="ECO:0000313" key="3">
    <source>
        <dbReference type="EMBL" id="UYK88491.1"/>
    </source>
</evidence>
<feature type="transmembrane region" description="Helical" evidence="2">
    <location>
        <begin position="40"/>
        <end position="73"/>
    </location>
</feature>
<keyword evidence="2" id="KW-0812">Transmembrane</keyword>
<accession>A0AA46STZ9</accession>
<feature type="transmembrane region" description="Helical" evidence="2">
    <location>
        <begin position="126"/>
        <end position="145"/>
    </location>
</feature>
<feature type="region of interest" description="Disordered" evidence="1">
    <location>
        <begin position="1"/>
        <end position="29"/>
    </location>
</feature>
<organism evidence="3 4">
    <name type="scientific">Xanthomonas sacchari</name>
    <dbReference type="NCBI Taxonomy" id="56458"/>
    <lineage>
        <taxon>Bacteria</taxon>
        <taxon>Pseudomonadati</taxon>
        <taxon>Pseudomonadota</taxon>
        <taxon>Gammaproteobacteria</taxon>
        <taxon>Lysobacterales</taxon>
        <taxon>Lysobacteraceae</taxon>
        <taxon>Xanthomonas</taxon>
    </lineage>
</organism>
<evidence type="ECO:0000256" key="2">
    <source>
        <dbReference type="SAM" id="Phobius"/>
    </source>
</evidence>
<evidence type="ECO:0000256" key="1">
    <source>
        <dbReference type="SAM" id="MobiDB-lite"/>
    </source>
</evidence>
<sequence>MSHAPVPPAPQAAADPPPGAGAEGADPMGADAGSDPLPRWLVYLGVAMAFPLVGPPLGTAAVLLPMMAVAWLWGGAHLGDIGGGLLMLLGIALYSYLFGVLPALLTGLVAVRAWPHLRGWRAHLRIGLVGAGFSAACIGSAIALFGDHAEIGALAAAAGLCALAGFSGATLLSRALQTLRGG</sequence>
<dbReference type="AlphaFoldDB" id="A0AA46STZ9"/>
<dbReference type="Proteomes" id="UP001164392">
    <property type="component" value="Chromosome"/>
</dbReference>
<gene>
    <name evidence="3" type="ORF">NG824_18775</name>
</gene>
<evidence type="ECO:0008006" key="5">
    <source>
        <dbReference type="Google" id="ProtNLM"/>
    </source>
</evidence>